<evidence type="ECO:0000313" key="3">
    <source>
        <dbReference type="Proteomes" id="UP000000763"/>
    </source>
</evidence>
<organism evidence="2 3">
    <name type="scientific">Oryza sativa subsp. japonica</name>
    <name type="common">Rice</name>
    <dbReference type="NCBI Taxonomy" id="39947"/>
    <lineage>
        <taxon>Eukaryota</taxon>
        <taxon>Viridiplantae</taxon>
        <taxon>Streptophyta</taxon>
        <taxon>Embryophyta</taxon>
        <taxon>Tracheophyta</taxon>
        <taxon>Spermatophyta</taxon>
        <taxon>Magnoliopsida</taxon>
        <taxon>Liliopsida</taxon>
        <taxon>Poales</taxon>
        <taxon>Poaceae</taxon>
        <taxon>BOP clade</taxon>
        <taxon>Oryzoideae</taxon>
        <taxon>Oryzeae</taxon>
        <taxon>Oryzinae</taxon>
        <taxon>Oryza</taxon>
        <taxon>Oryza sativa</taxon>
    </lineage>
</organism>
<dbReference type="Proteomes" id="UP000000763">
    <property type="component" value="Chromosome 6"/>
</dbReference>
<protein>
    <submittedName>
        <fullName evidence="2">Uncharacterized protein</fullName>
    </submittedName>
</protein>
<name>Q69TD3_ORYSJ</name>
<reference evidence="3" key="1">
    <citation type="journal article" date="2005" name="Nature">
        <title>The map-based sequence of the rice genome.</title>
        <authorList>
            <consortium name="International rice genome sequencing project (IRGSP)"/>
            <person name="Matsumoto T."/>
            <person name="Wu J."/>
            <person name="Kanamori H."/>
            <person name="Katayose Y."/>
            <person name="Fujisawa M."/>
            <person name="Namiki N."/>
            <person name="Mizuno H."/>
            <person name="Yamamoto K."/>
            <person name="Antonio B.A."/>
            <person name="Baba T."/>
            <person name="Sakata K."/>
            <person name="Nagamura Y."/>
            <person name="Aoki H."/>
            <person name="Arikawa K."/>
            <person name="Arita K."/>
            <person name="Bito T."/>
            <person name="Chiden Y."/>
            <person name="Fujitsuka N."/>
            <person name="Fukunaka R."/>
            <person name="Hamada M."/>
            <person name="Harada C."/>
            <person name="Hayashi A."/>
            <person name="Hijishita S."/>
            <person name="Honda M."/>
            <person name="Hosokawa S."/>
            <person name="Ichikawa Y."/>
            <person name="Idonuma A."/>
            <person name="Iijima M."/>
            <person name="Ikeda M."/>
            <person name="Ikeno M."/>
            <person name="Ito K."/>
            <person name="Ito S."/>
            <person name="Ito T."/>
            <person name="Ito Y."/>
            <person name="Ito Y."/>
            <person name="Iwabuchi A."/>
            <person name="Kamiya K."/>
            <person name="Karasawa W."/>
            <person name="Kurita K."/>
            <person name="Katagiri S."/>
            <person name="Kikuta A."/>
            <person name="Kobayashi H."/>
            <person name="Kobayashi N."/>
            <person name="Machita K."/>
            <person name="Maehara T."/>
            <person name="Masukawa M."/>
            <person name="Mizubayashi T."/>
            <person name="Mukai Y."/>
            <person name="Nagasaki H."/>
            <person name="Nagata Y."/>
            <person name="Naito S."/>
            <person name="Nakashima M."/>
            <person name="Nakama Y."/>
            <person name="Nakamichi Y."/>
            <person name="Nakamura M."/>
            <person name="Meguro A."/>
            <person name="Negishi M."/>
            <person name="Ohta I."/>
            <person name="Ohta T."/>
            <person name="Okamoto M."/>
            <person name="Ono N."/>
            <person name="Saji S."/>
            <person name="Sakaguchi M."/>
            <person name="Sakai K."/>
            <person name="Shibata M."/>
            <person name="Shimokawa T."/>
            <person name="Song J."/>
            <person name="Takazaki Y."/>
            <person name="Terasawa K."/>
            <person name="Tsugane M."/>
            <person name="Tsuji K."/>
            <person name="Ueda S."/>
            <person name="Waki K."/>
            <person name="Yamagata H."/>
            <person name="Yamamoto M."/>
            <person name="Yamamoto S."/>
            <person name="Yamane H."/>
            <person name="Yoshiki S."/>
            <person name="Yoshihara R."/>
            <person name="Yukawa K."/>
            <person name="Zhong H."/>
            <person name="Yano M."/>
            <person name="Yuan Q."/>
            <person name="Ouyang S."/>
            <person name="Liu J."/>
            <person name="Jones K.M."/>
            <person name="Gansberger K."/>
            <person name="Moffat K."/>
            <person name="Hill J."/>
            <person name="Bera J."/>
            <person name="Fadrosh D."/>
            <person name="Jin S."/>
            <person name="Johri S."/>
            <person name="Kim M."/>
            <person name="Overton L."/>
            <person name="Reardon M."/>
            <person name="Tsitrin T."/>
            <person name="Vuong H."/>
            <person name="Weaver B."/>
            <person name="Ciecko A."/>
            <person name="Tallon L."/>
            <person name="Jackson J."/>
            <person name="Pai G."/>
            <person name="Aken S.V."/>
            <person name="Utterback T."/>
            <person name="Reidmuller S."/>
            <person name="Feldblyum T."/>
            <person name="Hsiao J."/>
            <person name="Zismann V."/>
            <person name="Iobst S."/>
            <person name="de Vazeille A.R."/>
            <person name="Buell C.R."/>
            <person name="Ying K."/>
            <person name="Li Y."/>
            <person name="Lu T."/>
            <person name="Huang Y."/>
            <person name="Zhao Q."/>
            <person name="Feng Q."/>
            <person name="Zhang L."/>
            <person name="Zhu J."/>
            <person name="Weng Q."/>
            <person name="Mu J."/>
            <person name="Lu Y."/>
            <person name="Fan D."/>
            <person name="Liu Y."/>
            <person name="Guan J."/>
            <person name="Zhang Y."/>
            <person name="Yu S."/>
            <person name="Liu X."/>
            <person name="Zhang Y."/>
            <person name="Hong G."/>
            <person name="Han B."/>
            <person name="Choisne N."/>
            <person name="Demange N."/>
            <person name="Orjeda G."/>
            <person name="Samain S."/>
            <person name="Cattolico L."/>
            <person name="Pelletier E."/>
            <person name="Couloux A."/>
            <person name="Segurens B."/>
            <person name="Wincker P."/>
            <person name="D'Hont A."/>
            <person name="Scarpelli C."/>
            <person name="Weissenbach J."/>
            <person name="Salanoubat M."/>
            <person name="Quetier F."/>
            <person name="Yu Y."/>
            <person name="Kim H.R."/>
            <person name="Rambo T."/>
            <person name="Currie J."/>
            <person name="Collura K."/>
            <person name="Luo M."/>
            <person name="Yang T."/>
            <person name="Ammiraju J.S.S."/>
            <person name="Engler F."/>
            <person name="Soderlund C."/>
            <person name="Wing R.A."/>
            <person name="Palmer L.E."/>
            <person name="de la Bastide M."/>
            <person name="Spiegel L."/>
            <person name="Nascimento L."/>
            <person name="Zutavern T."/>
            <person name="O'Shaughnessy A."/>
            <person name="Dike S."/>
            <person name="Dedhia N."/>
            <person name="Preston R."/>
            <person name="Balija V."/>
            <person name="McCombie W.R."/>
            <person name="Chow T."/>
            <person name="Chen H."/>
            <person name="Chung M."/>
            <person name="Chen C."/>
            <person name="Shaw J."/>
            <person name="Wu H."/>
            <person name="Hsiao K."/>
            <person name="Chao Y."/>
            <person name="Chu M."/>
            <person name="Cheng C."/>
            <person name="Hour A."/>
            <person name="Lee P."/>
            <person name="Lin S."/>
            <person name="Lin Y."/>
            <person name="Liou J."/>
            <person name="Liu S."/>
            <person name="Hsing Y."/>
            <person name="Raghuvanshi S."/>
            <person name="Mohanty A."/>
            <person name="Bharti A.K."/>
            <person name="Gaur A."/>
            <person name="Gupta V."/>
            <person name="Kumar D."/>
            <person name="Ravi V."/>
            <person name="Vij S."/>
            <person name="Kapur A."/>
            <person name="Khurana P."/>
            <person name="Khurana P."/>
            <person name="Khurana J.P."/>
            <person name="Tyagi A.K."/>
            <person name="Gaikwad K."/>
            <person name="Singh A."/>
            <person name="Dalal V."/>
            <person name="Srivastava S."/>
            <person name="Dixit A."/>
            <person name="Pal A.K."/>
            <person name="Ghazi I.A."/>
            <person name="Yadav M."/>
            <person name="Pandit A."/>
            <person name="Bhargava A."/>
            <person name="Sureshbabu K."/>
            <person name="Batra K."/>
            <person name="Sharma T.R."/>
            <person name="Mohapatra T."/>
            <person name="Singh N.K."/>
            <person name="Messing J."/>
            <person name="Nelson A.B."/>
            <person name="Fuks G."/>
            <person name="Kavchok S."/>
            <person name="Keizer G."/>
            <person name="Linton E."/>
            <person name="Llaca V."/>
            <person name="Song R."/>
            <person name="Tanyolac B."/>
            <person name="Young S."/>
            <person name="Ho-Il K."/>
            <person name="Hahn J.H."/>
            <person name="Sangsakoo G."/>
            <person name="Vanavichit A."/>
            <person name="de Mattos Luiz.A.T."/>
            <person name="Zimmer P.D."/>
            <person name="Malone G."/>
            <person name="Dellagostin O."/>
            <person name="de Oliveira A.C."/>
            <person name="Bevan M."/>
            <person name="Bancroft I."/>
            <person name="Minx P."/>
            <person name="Cordum H."/>
            <person name="Wilson R."/>
            <person name="Cheng Z."/>
            <person name="Jin W."/>
            <person name="Jiang J."/>
            <person name="Leong S.A."/>
            <person name="Iwama H."/>
            <person name="Gojobori T."/>
            <person name="Itoh T."/>
            <person name="Niimura Y."/>
            <person name="Fujii Y."/>
            <person name="Habara T."/>
            <person name="Sakai H."/>
            <person name="Sato Y."/>
            <person name="Wilson G."/>
            <person name="Kumar K."/>
            <person name="McCouch S."/>
            <person name="Juretic N."/>
            <person name="Hoen D."/>
            <person name="Wright S."/>
            <person name="Bruskiewich R."/>
            <person name="Bureau T."/>
            <person name="Miyao A."/>
            <person name="Hirochika H."/>
            <person name="Nishikawa T."/>
            <person name="Kadowaki K."/>
            <person name="Sugiura M."/>
            <person name="Burr B."/>
            <person name="Sasaki T."/>
        </authorList>
    </citation>
    <scope>NUCLEOTIDE SEQUENCE [LARGE SCALE GENOMIC DNA]</scope>
    <source>
        <strain evidence="3">cv. Nipponbare</strain>
    </source>
</reference>
<reference evidence="3" key="2">
    <citation type="journal article" date="2008" name="Nucleic Acids Res.">
        <title>The rice annotation project database (RAP-DB): 2008 update.</title>
        <authorList>
            <consortium name="The rice annotation project (RAP)"/>
        </authorList>
    </citation>
    <scope>GENOME REANNOTATION</scope>
    <source>
        <strain evidence="3">cv. Nipponbare</strain>
    </source>
</reference>
<dbReference type="AlphaFoldDB" id="Q69TD3"/>
<dbReference type="EMBL" id="AP004755">
    <property type="protein sequence ID" value="BAD35874.1"/>
    <property type="molecule type" value="Genomic_DNA"/>
</dbReference>
<proteinExistence type="predicted"/>
<sequence>MKGILDKIDFLCKAKGIMQTLIQDKPIPAALRMANPFSTLVLPRKYIFDSSPSVGQHEPEWALLPFESNSPPLPERVIEDVLPISVRPPSSPISVAPIALLPPKAPVKKKRWEDHSLQSLQKTKL</sequence>
<feature type="region of interest" description="Disordered" evidence="1">
    <location>
        <begin position="106"/>
        <end position="125"/>
    </location>
</feature>
<gene>
    <name evidence="2" type="primary">P0543C04.29</name>
</gene>
<accession>Q69TD3</accession>
<evidence type="ECO:0000256" key="1">
    <source>
        <dbReference type="SAM" id="MobiDB-lite"/>
    </source>
</evidence>
<evidence type="ECO:0000313" key="2">
    <source>
        <dbReference type="EMBL" id="BAD35874.1"/>
    </source>
</evidence>